<evidence type="ECO:0000313" key="11">
    <source>
        <dbReference type="Proteomes" id="UP001231915"/>
    </source>
</evidence>
<dbReference type="RefSeq" id="WP_284136371.1">
    <property type="nucleotide sequence ID" value="NZ_JASJUT010000001.1"/>
</dbReference>
<dbReference type="InterPro" id="IPR017900">
    <property type="entry name" value="4Fe4S_Fe_S_CS"/>
</dbReference>
<keyword evidence="5" id="KW-0560">Oxidoreductase</keyword>
<dbReference type="InterPro" id="IPR016164">
    <property type="entry name" value="FAD-linked_Oxase-like_C"/>
</dbReference>
<comment type="cofactor">
    <cofactor evidence="1">
        <name>FAD</name>
        <dbReference type="ChEBI" id="CHEBI:57692"/>
    </cofactor>
</comment>
<accession>A0ABT7EGI6</accession>
<dbReference type="Gene3D" id="3.30.465.10">
    <property type="match status" value="1"/>
</dbReference>
<dbReference type="SUPFAM" id="SSF46548">
    <property type="entry name" value="alpha-helical ferredoxin"/>
    <property type="match status" value="1"/>
</dbReference>
<dbReference type="EMBL" id="JASJUT010000001">
    <property type="protein sequence ID" value="MDK2594153.1"/>
    <property type="molecule type" value="Genomic_DNA"/>
</dbReference>
<evidence type="ECO:0000259" key="8">
    <source>
        <dbReference type="PROSITE" id="PS51379"/>
    </source>
</evidence>
<reference evidence="10 11" key="1">
    <citation type="submission" date="2023-05" db="EMBL/GenBank/DDBJ databases">
        <title>Pseudoalteromonas ardens sp. nov., Pseudoalteromonas obscura sp. nov., and Pseudoalteromonas umbrosa sp. nov., isolated from the coral Montipora capitata.</title>
        <authorList>
            <person name="Thomas E.M."/>
            <person name="Smith E.M."/>
            <person name="Papke E."/>
            <person name="Shlafstein M.D."/>
            <person name="Oline D.K."/>
            <person name="Videau P."/>
            <person name="Saw J.H."/>
            <person name="Strangman W.K."/>
            <person name="Ushijima B."/>
        </authorList>
    </citation>
    <scope>NUCLEOTIDE SEQUENCE [LARGE SCALE GENOMIC DNA]</scope>
    <source>
        <strain evidence="10 11">P94</strain>
    </source>
</reference>
<dbReference type="InterPro" id="IPR016166">
    <property type="entry name" value="FAD-bd_PCMH"/>
</dbReference>
<organism evidence="10 11">
    <name type="scientific">Pseudoalteromonas obscura</name>
    <dbReference type="NCBI Taxonomy" id="3048491"/>
    <lineage>
        <taxon>Bacteria</taxon>
        <taxon>Pseudomonadati</taxon>
        <taxon>Pseudomonadota</taxon>
        <taxon>Gammaproteobacteria</taxon>
        <taxon>Alteromonadales</taxon>
        <taxon>Pseudoalteromonadaceae</taxon>
        <taxon>Pseudoalteromonas</taxon>
    </lineage>
</organism>
<dbReference type="InterPro" id="IPR016167">
    <property type="entry name" value="FAD-bd_PCMH_sub1"/>
</dbReference>
<keyword evidence="2" id="KW-0285">Flavoprotein</keyword>
<proteinExistence type="predicted"/>
<evidence type="ECO:0000256" key="4">
    <source>
        <dbReference type="ARBA" id="ARBA00022827"/>
    </source>
</evidence>
<dbReference type="InterPro" id="IPR004113">
    <property type="entry name" value="FAD-bd_oxidored_4_C"/>
</dbReference>
<dbReference type="InterPro" id="IPR006094">
    <property type="entry name" value="Oxid_FAD_bind_N"/>
</dbReference>
<dbReference type="Pfam" id="PF01565">
    <property type="entry name" value="FAD_binding_4"/>
    <property type="match status" value="1"/>
</dbReference>
<gene>
    <name evidence="10" type="ORF">QNM18_03585</name>
</gene>
<evidence type="ECO:0000256" key="6">
    <source>
        <dbReference type="ARBA" id="ARBA00023004"/>
    </source>
</evidence>
<dbReference type="PANTHER" id="PTHR11748:SF119">
    <property type="entry name" value="D-2-HYDROXYGLUTARATE DEHYDROGENASE"/>
    <property type="match status" value="1"/>
</dbReference>
<keyword evidence="3" id="KW-0479">Metal-binding</keyword>
<dbReference type="PANTHER" id="PTHR11748">
    <property type="entry name" value="D-LACTATE DEHYDROGENASE"/>
    <property type="match status" value="1"/>
</dbReference>
<dbReference type="Gene3D" id="3.30.70.2740">
    <property type="match status" value="1"/>
</dbReference>
<evidence type="ECO:0000256" key="2">
    <source>
        <dbReference type="ARBA" id="ARBA00022630"/>
    </source>
</evidence>
<dbReference type="Gene3D" id="3.30.43.10">
    <property type="entry name" value="Uridine Diphospho-n-acetylenolpyruvylglucosamine Reductase, domain 2"/>
    <property type="match status" value="1"/>
</dbReference>
<dbReference type="InterPro" id="IPR016169">
    <property type="entry name" value="FAD-bd_PCMH_sub2"/>
</dbReference>
<dbReference type="PROSITE" id="PS00198">
    <property type="entry name" value="4FE4S_FER_1"/>
    <property type="match status" value="1"/>
</dbReference>
<keyword evidence="7" id="KW-0411">Iron-sulfur</keyword>
<dbReference type="Pfam" id="PF02913">
    <property type="entry name" value="FAD-oxidase_C"/>
    <property type="match status" value="1"/>
</dbReference>
<feature type="domain" description="FAD-binding PCMH-type" evidence="9">
    <location>
        <begin position="48"/>
        <end position="281"/>
    </location>
</feature>
<feature type="domain" description="4Fe-4S ferredoxin-type" evidence="8">
    <location>
        <begin position="656"/>
        <end position="685"/>
    </location>
</feature>
<protein>
    <submittedName>
        <fullName evidence="10">FAD-binding and (Fe-S)-binding domain-containing protein</fullName>
    </submittedName>
</protein>
<keyword evidence="6" id="KW-0408">Iron</keyword>
<dbReference type="PROSITE" id="PS51379">
    <property type="entry name" value="4FE4S_FER_2"/>
    <property type="match status" value="1"/>
</dbReference>
<keyword evidence="4" id="KW-0274">FAD</keyword>
<dbReference type="Pfam" id="PF13183">
    <property type="entry name" value="Fer4_8"/>
    <property type="match status" value="1"/>
</dbReference>
<dbReference type="InterPro" id="IPR036318">
    <property type="entry name" value="FAD-bd_PCMH-like_sf"/>
</dbReference>
<keyword evidence="11" id="KW-1185">Reference proteome</keyword>
<dbReference type="SUPFAM" id="SSF56176">
    <property type="entry name" value="FAD-binding/transporter-associated domain-like"/>
    <property type="match status" value="1"/>
</dbReference>
<dbReference type="SUPFAM" id="SSF55103">
    <property type="entry name" value="FAD-linked oxidases, C-terminal domain"/>
    <property type="match status" value="1"/>
</dbReference>
<sequence>MEQENNASGHIAEVLDNYLNALKGLGFEGEVDSSYSTKLVHSTDNSIYQQYPQAVIFAKSNDDIQKALALSERAEFSVLSFGPRGGGTGTNGQSLTGGIVLDLSRHMREILEVNTQEKWVRVQGGVVKDQLNDYLRPLGFFFAPDLSTSNRATIGGMINTDASGQGSLVYGKTSDHLISLKCFLPDGYELDTSKMSTLAAKEIAAKQSRLGQIFRDVINSCEQNRTKILEVFPKLNRFLTGYDLKNVFSDDMKTFDLTRIIAGSEGTLGVVAEAKLNILPIEPFKALVNINYDNFESALRHSPFLVSARSTSVETVDSKVLNLAREDMIWRSVAKFLDTPAGVTSDGLNMVEFNGQNEQDINTKVDALTAQLEALIASNQSGVVSYSITTDKADIIKVYAMRKKAVGLLGNTKGGQKPIAFVEDTAVPPEHLADFIIEFRALLDSYNLAYGMFGHVDAGVLHVRPALDLCYTNQQAMLKPISDKVAKLTKKYGGLFWGEHGKGFRSEYGPEFFGPELFLELRKVKTAFDKKNKLNPSKICTPLTSKAVLAGVNGPMRARYDQLVPINIKTTFQDTLNCNGNGLCFNYNEHTQMCPSYKVTKDRRDSPKGRAMLFKEWTRLQAEQGVNLPLQQSAYFNGSESSVEISDVGELAQLNHEVKRAMDTCLACKACSTACPVKVDIPNSRAYFLHFYHQKYGRTLKDHMVGNIERLLPVMSRGAAVLNTLIGSKLANYLSKWILGYQDLPLLSKRQPKGMEYDYEVLSKINESQRDKLVLVVLDPFTWFYEAELIAAVVKLADKLGKQAVLLPYHENGKTKHIKGFLPEFKSTAITTSAFLQKAASLNIPMIGLDSAMVFVYDDEYRKVLTSHERGDFQVLTVHEWLKQQNLSDLKFTGSIATLTLLPHCSEETNARASSAAWQQIFKKLGVAIKNPNVGCCGMAGTFGHESKNQVASETLYQASWQQYVKTEEVVATGFSCRSQVKRFEGQKPMHPVEFIAEHLS</sequence>
<evidence type="ECO:0000313" key="10">
    <source>
        <dbReference type="EMBL" id="MDK2594153.1"/>
    </source>
</evidence>
<dbReference type="InterPro" id="IPR017896">
    <property type="entry name" value="4Fe4S_Fe-S-bd"/>
</dbReference>
<evidence type="ECO:0000256" key="1">
    <source>
        <dbReference type="ARBA" id="ARBA00001974"/>
    </source>
</evidence>
<dbReference type="PROSITE" id="PS51387">
    <property type="entry name" value="FAD_PCMH"/>
    <property type="match status" value="1"/>
</dbReference>
<evidence type="ECO:0000256" key="3">
    <source>
        <dbReference type="ARBA" id="ARBA00022723"/>
    </source>
</evidence>
<evidence type="ECO:0000256" key="5">
    <source>
        <dbReference type="ARBA" id="ARBA00023002"/>
    </source>
</evidence>
<evidence type="ECO:0000256" key="7">
    <source>
        <dbReference type="ARBA" id="ARBA00023014"/>
    </source>
</evidence>
<evidence type="ECO:0000259" key="9">
    <source>
        <dbReference type="PROSITE" id="PS51387"/>
    </source>
</evidence>
<dbReference type="Proteomes" id="UP001231915">
    <property type="component" value="Unassembled WGS sequence"/>
</dbReference>
<comment type="caution">
    <text evidence="10">The sequence shown here is derived from an EMBL/GenBank/DDBJ whole genome shotgun (WGS) entry which is preliminary data.</text>
</comment>
<name>A0ABT7EGI6_9GAMM</name>